<evidence type="ECO:0000313" key="1">
    <source>
        <dbReference type="EMBL" id="MEE1944727.1"/>
    </source>
</evidence>
<proteinExistence type="predicted"/>
<dbReference type="RefSeq" id="WP_330107087.1">
    <property type="nucleotide sequence ID" value="NZ_JAZDQT010000001.1"/>
</dbReference>
<accession>A0ABU7I5J1</accession>
<sequence>MSKKISIDQLCLHYEVEADFIYALNDHGLLSLVKSKKGYEIYFEHLGDFERFVHLHYELEINMEGLEAITHLLDRVKLLQQEIKQLKKGAHEA</sequence>
<reference evidence="1 2" key="1">
    <citation type="submission" date="2024-01" db="EMBL/GenBank/DDBJ databases">
        <title>Pedobacter sp. nov., isolated from fresh soil.</title>
        <authorList>
            <person name="Le N.T.T."/>
        </authorList>
    </citation>
    <scope>NUCLEOTIDE SEQUENCE [LARGE SCALE GENOMIC DNA]</scope>
    <source>
        <strain evidence="1 2">KR3-3</strain>
    </source>
</reference>
<dbReference type="Pfam" id="PF13591">
    <property type="entry name" value="MerR_2"/>
    <property type="match status" value="1"/>
</dbReference>
<name>A0ABU7I5J1_9SPHI</name>
<comment type="caution">
    <text evidence="1">The sequence shown here is derived from an EMBL/GenBank/DDBJ whole genome shotgun (WGS) entry which is preliminary data.</text>
</comment>
<dbReference type="EMBL" id="JAZDQT010000001">
    <property type="protein sequence ID" value="MEE1944727.1"/>
    <property type="molecule type" value="Genomic_DNA"/>
</dbReference>
<organism evidence="1 2">
    <name type="scientific">Pedobacter albus</name>
    <dbReference type="NCBI Taxonomy" id="3113905"/>
    <lineage>
        <taxon>Bacteria</taxon>
        <taxon>Pseudomonadati</taxon>
        <taxon>Bacteroidota</taxon>
        <taxon>Sphingobacteriia</taxon>
        <taxon>Sphingobacteriales</taxon>
        <taxon>Sphingobacteriaceae</taxon>
        <taxon>Pedobacter</taxon>
    </lineage>
</organism>
<keyword evidence="2" id="KW-1185">Reference proteome</keyword>
<dbReference type="Gene3D" id="1.10.1660.10">
    <property type="match status" value="1"/>
</dbReference>
<protein>
    <submittedName>
        <fullName evidence="1">Chaperone modulator CbpM</fullName>
    </submittedName>
</protein>
<gene>
    <name evidence="1" type="ORF">VRU48_06395</name>
</gene>
<evidence type="ECO:0000313" key="2">
    <source>
        <dbReference type="Proteomes" id="UP001336835"/>
    </source>
</evidence>
<dbReference type="Proteomes" id="UP001336835">
    <property type="component" value="Unassembled WGS sequence"/>
</dbReference>